<name>A0A0D0CHZ0_9AGAR</name>
<reference evidence="2 3" key="1">
    <citation type="submission" date="2014-04" db="EMBL/GenBank/DDBJ databases">
        <title>Evolutionary Origins and Diversification of the Mycorrhizal Mutualists.</title>
        <authorList>
            <consortium name="DOE Joint Genome Institute"/>
            <consortium name="Mycorrhizal Genomics Consortium"/>
            <person name="Kohler A."/>
            <person name="Kuo A."/>
            <person name="Nagy L.G."/>
            <person name="Floudas D."/>
            <person name="Copeland A."/>
            <person name="Barry K.W."/>
            <person name="Cichocki N."/>
            <person name="Veneault-Fourrey C."/>
            <person name="LaButti K."/>
            <person name="Lindquist E.A."/>
            <person name="Lipzen A."/>
            <person name="Lundell T."/>
            <person name="Morin E."/>
            <person name="Murat C."/>
            <person name="Riley R."/>
            <person name="Ohm R."/>
            <person name="Sun H."/>
            <person name="Tunlid A."/>
            <person name="Henrissat B."/>
            <person name="Grigoriev I.V."/>
            <person name="Hibbett D.S."/>
            <person name="Martin F."/>
        </authorList>
    </citation>
    <scope>NUCLEOTIDE SEQUENCE [LARGE SCALE GENOMIC DNA]</scope>
    <source>
        <strain evidence="2 3">FD-317 M1</strain>
    </source>
</reference>
<evidence type="ECO:0000313" key="2">
    <source>
        <dbReference type="EMBL" id="KIK57907.1"/>
    </source>
</evidence>
<dbReference type="Proteomes" id="UP000053593">
    <property type="component" value="Unassembled WGS sequence"/>
</dbReference>
<keyword evidence="3" id="KW-1185">Reference proteome</keyword>
<sequence length="342" mass="38542">MTPFDHPASQVNLPDDFVQSETAQVLFKILYHLSELNNDTESFRRFVWFIRCRNNGTSGKHCISVSIGAKNVKDWMKVTFQGCGNGDCRGWHHLSWSPDHKLEVLQIFVPWYIASQPPVTKLEKLQRELSAIVQDGSRNKDHQTLHKLLGDTITKQARKKAGKTLGQKKWSRKPLTVQSSPVRSIHREDSREVQSSPARPLKWKQDEVNIHNDQALSVKCRVKGKADQEVIELIDDDKEEAPFFKSAQSSILSQLNSLSGMPVTGPIHPKPQPFPLATSIAGPSTVLDSSSVPCTFGRNNTLFEYVEGINVWLDQDEPLTPVELDILENLMKSLERKGVGLM</sequence>
<dbReference type="EMBL" id="KN834788">
    <property type="protein sequence ID" value="KIK57907.1"/>
    <property type="molecule type" value="Genomic_DNA"/>
</dbReference>
<dbReference type="HOGENOM" id="CLU_069849_0_0_1"/>
<dbReference type="AlphaFoldDB" id="A0A0D0CHZ0"/>
<accession>A0A0D0CHZ0</accession>
<gene>
    <name evidence="2" type="ORF">GYMLUDRAFT_246564</name>
</gene>
<evidence type="ECO:0000313" key="3">
    <source>
        <dbReference type="Proteomes" id="UP000053593"/>
    </source>
</evidence>
<proteinExistence type="predicted"/>
<organism evidence="2 3">
    <name type="scientific">Collybiopsis luxurians FD-317 M1</name>
    <dbReference type="NCBI Taxonomy" id="944289"/>
    <lineage>
        <taxon>Eukaryota</taxon>
        <taxon>Fungi</taxon>
        <taxon>Dikarya</taxon>
        <taxon>Basidiomycota</taxon>
        <taxon>Agaricomycotina</taxon>
        <taxon>Agaricomycetes</taxon>
        <taxon>Agaricomycetidae</taxon>
        <taxon>Agaricales</taxon>
        <taxon>Marasmiineae</taxon>
        <taxon>Omphalotaceae</taxon>
        <taxon>Collybiopsis</taxon>
        <taxon>Collybiopsis luxurians</taxon>
    </lineage>
</organism>
<evidence type="ECO:0000256" key="1">
    <source>
        <dbReference type="SAM" id="MobiDB-lite"/>
    </source>
</evidence>
<feature type="region of interest" description="Disordered" evidence="1">
    <location>
        <begin position="160"/>
        <end position="200"/>
    </location>
</feature>
<protein>
    <submittedName>
        <fullName evidence="2">Uncharacterized protein</fullName>
    </submittedName>
</protein>